<comment type="caution">
    <text evidence="1">The sequence shown here is derived from an EMBL/GenBank/DDBJ whole genome shotgun (WGS) entry which is preliminary data.</text>
</comment>
<gene>
    <name evidence="1" type="ORF">ACIF0M_07770</name>
</gene>
<evidence type="ECO:0000313" key="2">
    <source>
        <dbReference type="Proteomes" id="UP001614216"/>
    </source>
</evidence>
<protein>
    <submittedName>
        <fullName evidence="1">Uncharacterized protein</fullName>
    </submittedName>
</protein>
<dbReference type="RefSeq" id="WP_396569720.1">
    <property type="nucleotide sequence ID" value="NZ_JBITRD010000011.1"/>
</dbReference>
<dbReference type="Proteomes" id="UP001614216">
    <property type="component" value="Unassembled WGS sequence"/>
</dbReference>
<evidence type="ECO:0000313" key="1">
    <source>
        <dbReference type="EMBL" id="MFI7845442.1"/>
    </source>
</evidence>
<proteinExistence type="predicted"/>
<organism evidence="1 2">
    <name type="scientific">Dorea amylophila</name>
    <dbReference type="NCBI Taxonomy" id="2981789"/>
    <lineage>
        <taxon>Bacteria</taxon>
        <taxon>Bacillati</taxon>
        <taxon>Bacillota</taxon>
        <taxon>Clostridia</taxon>
        <taxon>Lachnospirales</taxon>
        <taxon>Lachnospiraceae</taxon>
        <taxon>Dorea</taxon>
    </lineage>
</organism>
<sequence>MYKVLKNESDFDDWIRVLPDEASVVSTQTAVKNSLKEVLQRFDTAYGKERRIEADLGGFAIVLFGDRTEVSEQEKNVLKYFKLNADEYEYEEIYKQKEPECTVEVTFRLYLCSSDYAVQVVRVVKKENENG</sequence>
<dbReference type="EMBL" id="JBITRD010000011">
    <property type="protein sequence ID" value="MFI7845442.1"/>
    <property type="molecule type" value="Genomic_DNA"/>
</dbReference>
<accession>A0ABW8B0X8</accession>
<name>A0ABW8B0X8_9FIRM</name>
<keyword evidence="2" id="KW-1185">Reference proteome</keyword>
<reference evidence="1 2" key="1">
    <citation type="submission" date="2024-08" db="EMBL/GenBank/DDBJ databases">
        <authorList>
            <person name="Vancuren S.J."/>
            <person name="Allen-Vercoe E."/>
        </authorList>
    </citation>
    <scope>NUCLEOTIDE SEQUENCE [LARGE SCALE GENOMIC DNA]</scope>
    <source>
        <strain evidence="1 2">16-6-I_42_FAA</strain>
    </source>
</reference>